<evidence type="ECO:0000313" key="10">
    <source>
        <dbReference type="EMBL" id="KAK6347616.1"/>
    </source>
</evidence>
<gene>
    <name evidence="10" type="ORF">TWF718_005455</name>
</gene>
<evidence type="ECO:0000313" key="11">
    <source>
        <dbReference type="Proteomes" id="UP001313282"/>
    </source>
</evidence>
<dbReference type="InterPro" id="IPR003661">
    <property type="entry name" value="HisK_dim/P_dom"/>
</dbReference>
<dbReference type="Gene3D" id="3.40.50.2300">
    <property type="match status" value="1"/>
</dbReference>
<evidence type="ECO:0000259" key="8">
    <source>
        <dbReference type="PROSITE" id="PS50109"/>
    </source>
</evidence>
<dbReference type="SUPFAM" id="SSF47384">
    <property type="entry name" value="Homodimeric domain of signal transducing histidine kinase"/>
    <property type="match status" value="1"/>
</dbReference>
<dbReference type="PROSITE" id="PS50109">
    <property type="entry name" value="HIS_KIN"/>
    <property type="match status" value="1"/>
</dbReference>
<dbReference type="PANTHER" id="PTHR43047">
    <property type="entry name" value="TWO-COMPONENT HISTIDINE PROTEIN KINASE"/>
    <property type="match status" value="1"/>
</dbReference>
<evidence type="ECO:0000256" key="1">
    <source>
        <dbReference type="ARBA" id="ARBA00000085"/>
    </source>
</evidence>
<dbReference type="Pfam" id="PF00072">
    <property type="entry name" value="Response_reg"/>
    <property type="match status" value="1"/>
</dbReference>
<dbReference type="SUPFAM" id="SSF55874">
    <property type="entry name" value="ATPase domain of HSP90 chaperone/DNA topoisomerase II/histidine kinase"/>
    <property type="match status" value="1"/>
</dbReference>
<feature type="modified residue" description="4-aspartylphosphate" evidence="6">
    <location>
        <position position="911"/>
    </location>
</feature>
<keyword evidence="4" id="KW-0808">Transferase</keyword>
<evidence type="ECO:0000256" key="2">
    <source>
        <dbReference type="ARBA" id="ARBA00012438"/>
    </source>
</evidence>
<evidence type="ECO:0000256" key="4">
    <source>
        <dbReference type="ARBA" id="ARBA00022679"/>
    </source>
</evidence>
<dbReference type="InterPro" id="IPR005467">
    <property type="entry name" value="His_kinase_dom"/>
</dbReference>
<evidence type="ECO:0000259" key="9">
    <source>
        <dbReference type="PROSITE" id="PS50110"/>
    </source>
</evidence>
<dbReference type="SMART" id="SM00448">
    <property type="entry name" value="REC"/>
    <property type="match status" value="1"/>
</dbReference>
<dbReference type="InterPro" id="IPR004358">
    <property type="entry name" value="Sig_transdc_His_kin-like_C"/>
</dbReference>
<comment type="caution">
    <text evidence="10">The sequence shown here is derived from an EMBL/GenBank/DDBJ whole genome shotgun (WGS) entry which is preliminary data.</text>
</comment>
<organism evidence="10 11">
    <name type="scientific">Orbilia javanica</name>
    <dbReference type="NCBI Taxonomy" id="47235"/>
    <lineage>
        <taxon>Eukaryota</taxon>
        <taxon>Fungi</taxon>
        <taxon>Dikarya</taxon>
        <taxon>Ascomycota</taxon>
        <taxon>Pezizomycotina</taxon>
        <taxon>Orbiliomycetes</taxon>
        <taxon>Orbiliales</taxon>
        <taxon>Orbiliaceae</taxon>
        <taxon>Orbilia</taxon>
    </lineage>
</organism>
<keyword evidence="5" id="KW-0418">Kinase</keyword>
<protein>
    <recommendedName>
        <fullName evidence="2">histidine kinase</fullName>
        <ecNumber evidence="2">2.7.13.3</ecNumber>
    </recommendedName>
</protein>
<dbReference type="SMART" id="SM00387">
    <property type="entry name" value="HATPase_c"/>
    <property type="match status" value="1"/>
</dbReference>
<feature type="region of interest" description="Disordered" evidence="7">
    <location>
        <begin position="1"/>
        <end position="24"/>
    </location>
</feature>
<evidence type="ECO:0000256" key="5">
    <source>
        <dbReference type="ARBA" id="ARBA00022777"/>
    </source>
</evidence>
<keyword evidence="11" id="KW-1185">Reference proteome</keyword>
<dbReference type="CDD" id="cd00082">
    <property type="entry name" value="HisKA"/>
    <property type="match status" value="1"/>
</dbReference>
<dbReference type="GO" id="GO:0005886">
    <property type="term" value="C:plasma membrane"/>
    <property type="evidence" value="ECO:0007669"/>
    <property type="project" value="TreeGrafter"/>
</dbReference>
<dbReference type="PROSITE" id="PS50110">
    <property type="entry name" value="RESPONSE_REGULATORY"/>
    <property type="match status" value="1"/>
</dbReference>
<dbReference type="EMBL" id="JAVHNR010000003">
    <property type="protein sequence ID" value="KAK6347616.1"/>
    <property type="molecule type" value="Genomic_DNA"/>
</dbReference>
<evidence type="ECO:0000256" key="6">
    <source>
        <dbReference type="PROSITE-ProRule" id="PRU00169"/>
    </source>
</evidence>
<dbReference type="CDD" id="cd17546">
    <property type="entry name" value="REC_hyHK_CKI1_RcsC-like"/>
    <property type="match status" value="1"/>
</dbReference>
<evidence type="ECO:0000256" key="7">
    <source>
        <dbReference type="SAM" id="MobiDB-lite"/>
    </source>
</evidence>
<dbReference type="InterPro" id="IPR011006">
    <property type="entry name" value="CheY-like_superfamily"/>
</dbReference>
<evidence type="ECO:0000256" key="3">
    <source>
        <dbReference type="ARBA" id="ARBA00022553"/>
    </source>
</evidence>
<comment type="catalytic activity">
    <reaction evidence="1">
        <text>ATP + protein L-histidine = ADP + protein N-phospho-L-histidine.</text>
        <dbReference type="EC" id="2.7.13.3"/>
    </reaction>
</comment>
<dbReference type="Gene3D" id="1.10.287.130">
    <property type="match status" value="1"/>
</dbReference>
<dbReference type="GO" id="GO:0009927">
    <property type="term" value="F:histidine phosphotransfer kinase activity"/>
    <property type="evidence" value="ECO:0007669"/>
    <property type="project" value="TreeGrafter"/>
</dbReference>
<dbReference type="AlphaFoldDB" id="A0AAN8NWY3"/>
<dbReference type="InterPro" id="IPR003594">
    <property type="entry name" value="HATPase_dom"/>
</dbReference>
<dbReference type="EC" id="2.7.13.3" evidence="2"/>
<dbReference type="InterPro" id="IPR036890">
    <property type="entry name" value="HATPase_C_sf"/>
</dbReference>
<dbReference type="SMART" id="SM00388">
    <property type="entry name" value="HisKA"/>
    <property type="match status" value="1"/>
</dbReference>
<dbReference type="Pfam" id="PF02518">
    <property type="entry name" value="HATPase_c"/>
    <property type="match status" value="1"/>
</dbReference>
<accession>A0AAN8NWY3</accession>
<sequence>MSSPLTPVEDEPITPRSDQFDGVDERPSILAITEVRVKNTVPERPSEPTIFDANLTSSPIFEFNEGEFQRLYPADKCEDGCVTEPVKPVDFEDPYLFPTLTKNELVRLKSLWYYGRYIENDTHLLSALQDQVDLVNDFMEKDCVILGLLDHDYYRRVVTANVPLAVLPRREATCAHTILHDGGKVFMIKDMEKDWRFMASPHVEAGLKFYAGTQLRYKIPGTRCEIAFGSLCVANFSATQPLSLRQQSALIKFADVIVHTIIERTRSMRLAERERLTAILGHLTKTATPKTIKEDALRVLRETYPFASVSLQNHQNGHLSLRNRQMPISYSDFRDNIWEDDASVNNWITGHNNAPYMRSDCDPSLRAIAFRMKSDPRSYIVVETSDMKHIFDEVDSWFVGAVTLLICNTIQEELLHQTMHAKSLFLRGISHELRTPIHAILSSCELLIEENKGITPPTSSQEQIDSLMSPKQAYLSDRALAMLSNIDSSGRDLLNTINNLLDYDQFENKAIVKVMQLHSFNIIEEEVLRETASAFTPDQEVTLISDNRLPPEVEMLMTDYNLIKQCLGQLVRNAMKFTNSGTVIFQTTLSEQHDVLEYNIVDTGVGIADEDRDRIFKPFEKVDPAVRGSGLGLTVASRIVEVLGGNLKLISSCPGDGSHFRLQLQNPILACPRVSYRKRILMDCEMPFTYFMPIDRQVETVHLTYAARNLERMGFERSKPDTATVVLAEAKGVADTFENLLGSIRDNQIIIYICQNYNELRESEEALCNEDYTRRFIRCLTPVRRGRLWQVVEDAAKAYRDLGLKNREFCLPKLNKEFQGPPSSKALAEDLHADAISTQSSKTRRHRHACRYFDALRILIVDDNPTNLGILVMYCKKRKYDYVTAVNGKEAHEKYLEAARENKCVSLVLMDLDMPVKNGIDATCEIRTSEAAEGLQPSMVFMVTGQNTDEDKMKSVAAGANGYYVKPLSMKTLDDLISLHFPKE</sequence>
<dbReference type="InterPro" id="IPR001789">
    <property type="entry name" value="Sig_transdc_resp-reg_receiver"/>
</dbReference>
<reference evidence="10 11" key="1">
    <citation type="submission" date="2019-10" db="EMBL/GenBank/DDBJ databases">
        <authorList>
            <person name="Palmer J.M."/>
        </authorList>
    </citation>
    <scope>NUCLEOTIDE SEQUENCE [LARGE SCALE GENOMIC DNA]</scope>
    <source>
        <strain evidence="10 11">TWF718</strain>
    </source>
</reference>
<dbReference type="GO" id="GO:0000155">
    <property type="term" value="F:phosphorelay sensor kinase activity"/>
    <property type="evidence" value="ECO:0007669"/>
    <property type="project" value="InterPro"/>
</dbReference>
<proteinExistence type="predicted"/>
<dbReference type="PRINTS" id="PR00344">
    <property type="entry name" value="BCTRLSENSOR"/>
</dbReference>
<feature type="domain" description="Response regulatory" evidence="9">
    <location>
        <begin position="857"/>
        <end position="981"/>
    </location>
</feature>
<dbReference type="Pfam" id="PF00512">
    <property type="entry name" value="HisKA"/>
    <property type="match status" value="1"/>
</dbReference>
<keyword evidence="3 6" id="KW-0597">Phosphoprotein</keyword>
<dbReference type="SUPFAM" id="SSF52172">
    <property type="entry name" value="CheY-like"/>
    <property type="match status" value="1"/>
</dbReference>
<dbReference type="PANTHER" id="PTHR43047:SF72">
    <property type="entry name" value="OSMOSENSING HISTIDINE PROTEIN KINASE SLN1"/>
    <property type="match status" value="1"/>
</dbReference>
<dbReference type="InterPro" id="IPR036097">
    <property type="entry name" value="HisK_dim/P_sf"/>
</dbReference>
<dbReference type="Gene3D" id="3.30.565.10">
    <property type="entry name" value="Histidine kinase-like ATPase, C-terminal domain"/>
    <property type="match status" value="1"/>
</dbReference>
<dbReference type="Proteomes" id="UP001313282">
    <property type="component" value="Unassembled WGS sequence"/>
</dbReference>
<feature type="domain" description="Histidine kinase" evidence="8">
    <location>
        <begin position="428"/>
        <end position="668"/>
    </location>
</feature>
<name>A0AAN8NWY3_9PEZI</name>